<sequence>MSSGYAFSPRENVHKLLQFRAVQNIHKFLLALPEKNRRGIATPERTKKQNIVPYVWSNVQDALTPNKKLTDPLAFGGDVRENDGNFHTYSSNRQGAVEAPSLRVLWCYAMCGVALSSKNKTPRGLMPFLQSCDQREVLRYLSSSFSCIEVSVTKSTPTFTKTTEPYKSSSEI</sequence>
<evidence type="ECO:0000313" key="1">
    <source>
        <dbReference type="EMBL" id="GBN50363.1"/>
    </source>
</evidence>
<gene>
    <name evidence="1" type="ORF">AVEN_249864_1</name>
</gene>
<dbReference type="AlphaFoldDB" id="A0A4Y2PHF2"/>
<dbReference type="EMBL" id="BGPR01011250">
    <property type="protein sequence ID" value="GBN50363.1"/>
    <property type="molecule type" value="Genomic_DNA"/>
</dbReference>
<evidence type="ECO:0000313" key="2">
    <source>
        <dbReference type="Proteomes" id="UP000499080"/>
    </source>
</evidence>
<proteinExistence type="predicted"/>
<comment type="caution">
    <text evidence="1">The sequence shown here is derived from an EMBL/GenBank/DDBJ whole genome shotgun (WGS) entry which is preliminary data.</text>
</comment>
<name>A0A4Y2PHF2_ARAVE</name>
<keyword evidence="2" id="KW-1185">Reference proteome</keyword>
<accession>A0A4Y2PHF2</accession>
<dbReference type="Proteomes" id="UP000499080">
    <property type="component" value="Unassembled WGS sequence"/>
</dbReference>
<organism evidence="1 2">
    <name type="scientific">Araneus ventricosus</name>
    <name type="common">Orbweaver spider</name>
    <name type="synonym">Epeira ventricosa</name>
    <dbReference type="NCBI Taxonomy" id="182803"/>
    <lineage>
        <taxon>Eukaryota</taxon>
        <taxon>Metazoa</taxon>
        <taxon>Ecdysozoa</taxon>
        <taxon>Arthropoda</taxon>
        <taxon>Chelicerata</taxon>
        <taxon>Arachnida</taxon>
        <taxon>Araneae</taxon>
        <taxon>Araneomorphae</taxon>
        <taxon>Entelegynae</taxon>
        <taxon>Araneoidea</taxon>
        <taxon>Araneidae</taxon>
        <taxon>Araneus</taxon>
    </lineage>
</organism>
<reference evidence="1 2" key="1">
    <citation type="journal article" date="2019" name="Sci. Rep.">
        <title>Orb-weaving spider Araneus ventricosus genome elucidates the spidroin gene catalogue.</title>
        <authorList>
            <person name="Kono N."/>
            <person name="Nakamura H."/>
            <person name="Ohtoshi R."/>
            <person name="Moran D.A.P."/>
            <person name="Shinohara A."/>
            <person name="Yoshida Y."/>
            <person name="Fujiwara M."/>
            <person name="Mori M."/>
            <person name="Tomita M."/>
            <person name="Arakawa K."/>
        </authorList>
    </citation>
    <scope>NUCLEOTIDE SEQUENCE [LARGE SCALE GENOMIC DNA]</scope>
</reference>
<protein>
    <submittedName>
        <fullName evidence="1">Uncharacterized protein</fullName>
    </submittedName>
</protein>